<keyword evidence="3" id="KW-1185">Reference proteome</keyword>
<reference evidence="2 3" key="1">
    <citation type="submission" date="2013-02" db="EMBL/GenBank/DDBJ databases">
        <title>Draft Genome Sequence of Streptomyces afghaniensis, Which Produces Compounds of the Julimycin B-Complex.</title>
        <authorList>
            <person name="Gruening B.A."/>
            <person name="Praeg A."/>
            <person name="Erxleben A."/>
            <person name="Guenther S."/>
            <person name="Fiedler H.-P."/>
            <person name="Goodfellow M."/>
            <person name="Mueller M."/>
        </authorList>
    </citation>
    <scope>NUCLEOTIDE SEQUENCE [LARGE SCALE GENOMIC DNA]</scope>
    <source>
        <strain evidence="2 3">772</strain>
    </source>
</reference>
<dbReference type="AlphaFoldDB" id="S4MR20"/>
<feature type="region of interest" description="Disordered" evidence="1">
    <location>
        <begin position="44"/>
        <end position="100"/>
    </location>
</feature>
<evidence type="ECO:0000313" key="3">
    <source>
        <dbReference type="Proteomes" id="UP000015001"/>
    </source>
</evidence>
<gene>
    <name evidence="2" type="ORF">STAFG_3853</name>
</gene>
<sequence>MAGIDELGLTGTEVDAQQLPGGVTLTVVDQCLVGPVGLLGQAGSRAAGAAQGADQDDGGQGAASPTASRTSAPGSAGRSSSSSRMGAAEVGVNPCDLICK</sequence>
<accession>S4MR20</accession>
<name>S4MR20_9ACTN</name>
<proteinExistence type="predicted"/>
<organism evidence="2 3">
    <name type="scientific">Streptomyces afghaniensis 772</name>
    <dbReference type="NCBI Taxonomy" id="1283301"/>
    <lineage>
        <taxon>Bacteria</taxon>
        <taxon>Bacillati</taxon>
        <taxon>Actinomycetota</taxon>
        <taxon>Actinomycetes</taxon>
        <taxon>Kitasatosporales</taxon>
        <taxon>Streptomycetaceae</taxon>
        <taxon>Streptomyces</taxon>
    </lineage>
</organism>
<evidence type="ECO:0000256" key="1">
    <source>
        <dbReference type="SAM" id="MobiDB-lite"/>
    </source>
</evidence>
<dbReference type="HOGENOM" id="CLU_2304327_0_0_11"/>
<dbReference type="EMBL" id="AOPY01001433">
    <property type="protein sequence ID" value="EPJ39121.1"/>
    <property type="molecule type" value="Genomic_DNA"/>
</dbReference>
<evidence type="ECO:0000313" key="2">
    <source>
        <dbReference type="EMBL" id="EPJ39121.1"/>
    </source>
</evidence>
<dbReference type="Proteomes" id="UP000015001">
    <property type="component" value="Unassembled WGS sequence"/>
</dbReference>
<comment type="caution">
    <text evidence="2">The sequence shown here is derived from an EMBL/GenBank/DDBJ whole genome shotgun (WGS) entry which is preliminary data.</text>
</comment>
<feature type="compositionally biased region" description="Low complexity" evidence="1">
    <location>
        <begin position="62"/>
        <end position="88"/>
    </location>
</feature>
<protein>
    <submittedName>
        <fullName evidence="2">Uncharacterized protein</fullName>
    </submittedName>
</protein>
<feature type="compositionally biased region" description="Low complexity" evidence="1">
    <location>
        <begin position="44"/>
        <end position="53"/>
    </location>
</feature>